<protein>
    <submittedName>
        <fullName evidence="2">Nuclear transport factor 2 family protein</fullName>
    </submittedName>
</protein>
<keyword evidence="3" id="KW-1185">Reference proteome</keyword>
<dbReference type="OrthoDB" id="4941530at2"/>
<evidence type="ECO:0000313" key="2">
    <source>
        <dbReference type="EMBL" id="RRR95661.1"/>
    </source>
</evidence>
<proteinExistence type="predicted"/>
<gene>
    <name evidence="2" type="ORF">EIW28_23685</name>
</gene>
<reference evidence="2 3" key="1">
    <citation type="submission" date="2018-12" db="EMBL/GenBank/DDBJ databases">
        <title>Glycomyces sp. YIM 121974 draft genome.</title>
        <authorList>
            <person name="Li Q."/>
        </authorList>
    </citation>
    <scope>NUCLEOTIDE SEQUENCE [LARGE SCALE GENOMIC DNA]</scope>
    <source>
        <strain evidence="2 3">YIM 121974</strain>
    </source>
</reference>
<dbReference type="InterPro" id="IPR037401">
    <property type="entry name" value="SnoaL-like"/>
</dbReference>
<organism evidence="2 3">
    <name type="scientific">Glycomyces terrestris</name>
    <dbReference type="NCBI Taxonomy" id="2493553"/>
    <lineage>
        <taxon>Bacteria</taxon>
        <taxon>Bacillati</taxon>
        <taxon>Actinomycetota</taxon>
        <taxon>Actinomycetes</taxon>
        <taxon>Glycomycetales</taxon>
        <taxon>Glycomycetaceae</taxon>
        <taxon>Glycomyces</taxon>
    </lineage>
</organism>
<evidence type="ECO:0000313" key="3">
    <source>
        <dbReference type="Proteomes" id="UP000277256"/>
    </source>
</evidence>
<name>A0A426URR1_9ACTN</name>
<dbReference type="Proteomes" id="UP000277256">
    <property type="component" value="Unassembled WGS sequence"/>
</dbReference>
<dbReference type="SUPFAM" id="SSF54427">
    <property type="entry name" value="NTF2-like"/>
    <property type="match status" value="1"/>
</dbReference>
<evidence type="ECO:0000259" key="1">
    <source>
        <dbReference type="Pfam" id="PF13577"/>
    </source>
</evidence>
<accession>A0A426URR1</accession>
<dbReference type="Gene3D" id="3.10.450.50">
    <property type="match status" value="1"/>
</dbReference>
<dbReference type="Pfam" id="PF13577">
    <property type="entry name" value="SnoaL_4"/>
    <property type="match status" value="1"/>
</dbReference>
<feature type="domain" description="SnoaL-like" evidence="1">
    <location>
        <begin position="10"/>
        <end position="129"/>
    </location>
</feature>
<dbReference type="RefSeq" id="WP_125250193.1">
    <property type="nucleotide sequence ID" value="NZ_RSEB01000010.1"/>
</dbReference>
<dbReference type="InterPro" id="IPR032710">
    <property type="entry name" value="NTF2-like_dom_sf"/>
</dbReference>
<dbReference type="CDD" id="cd00531">
    <property type="entry name" value="NTF2_like"/>
    <property type="match status" value="1"/>
</dbReference>
<dbReference type="AlphaFoldDB" id="A0A426URR1"/>
<dbReference type="EMBL" id="RSEB01000010">
    <property type="protein sequence ID" value="RRR95661.1"/>
    <property type="molecule type" value="Genomic_DNA"/>
</dbReference>
<sequence length="145" mass="16101">MTPIETLVRDLADRAELTELLARQSRWLDDRAADRTGEVFTDDAVARTPGGEVSGAAAVAELALGRHREYERTIHATHSVAVELAGDEAVVECGVKAVFVLRDREAVQFVDARYRFDARRTERGWRFASIAVTPLARTGDVARHR</sequence>
<comment type="caution">
    <text evidence="2">The sequence shown here is derived from an EMBL/GenBank/DDBJ whole genome shotgun (WGS) entry which is preliminary data.</text>
</comment>